<protein>
    <submittedName>
        <fullName evidence="2">DUF6090 family protein</fullName>
    </submittedName>
</protein>
<keyword evidence="1" id="KW-0812">Transmembrane</keyword>
<evidence type="ECO:0000313" key="3">
    <source>
        <dbReference type="Proteomes" id="UP001610100"/>
    </source>
</evidence>
<dbReference type="RefSeq" id="WP_344738610.1">
    <property type="nucleotide sequence ID" value="NZ_BAABAY010000001.1"/>
</dbReference>
<accession>A0ABW7MXH3</accession>
<feature type="transmembrane region" description="Helical" evidence="1">
    <location>
        <begin position="21"/>
        <end position="42"/>
    </location>
</feature>
<gene>
    <name evidence="2" type="ORF">V8G58_00690</name>
</gene>
<dbReference type="InterPro" id="IPR045749">
    <property type="entry name" value="DUF6090"/>
</dbReference>
<reference evidence="2 3" key="1">
    <citation type="submission" date="2024-02" db="EMBL/GenBank/DDBJ databases">
        <title>A Gaetbulibacter species isolated from tidal flats and genomic insights of their niches.</title>
        <authorList>
            <person name="Ye Y."/>
        </authorList>
    </citation>
    <scope>NUCLEOTIDE SEQUENCE [LARGE SCALE GENOMIC DNA]</scope>
    <source>
        <strain evidence="2 3">KYW382</strain>
    </source>
</reference>
<dbReference type="Proteomes" id="UP001610100">
    <property type="component" value="Unassembled WGS sequence"/>
</dbReference>
<comment type="caution">
    <text evidence="2">The sequence shown here is derived from an EMBL/GenBank/DDBJ whole genome shotgun (WGS) entry which is preliminary data.</text>
</comment>
<sequence length="254" mass="29634">MIKFFRKIRQNLLLEGKTGEYLKYAIGEIVLVVIGILIALQINDWNENRINRSKEQQILLQLKNEYKENLTEIDNKILMRNNMINASYRILSIKEELIENLPADTIALDLLTLNNTPTFDPVTGTTNEVLSSGKLYILTNDTLKSMLTNWSGQVNRLTEYEQDLRNYSINHFFPYITNNHNVKLLFNGLWQSDKFNFKHKDKSIVVKEIIDDDDIDDYFLTISEQCVITNNEASIVRRNIESILNLIDDELDKK</sequence>
<keyword evidence="3" id="KW-1185">Reference proteome</keyword>
<name>A0ABW7MXH3_9FLAO</name>
<keyword evidence="1" id="KW-1133">Transmembrane helix</keyword>
<evidence type="ECO:0000256" key="1">
    <source>
        <dbReference type="SAM" id="Phobius"/>
    </source>
</evidence>
<proteinExistence type="predicted"/>
<dbReference type="Pfam" id="PF19578">
    <property type="entry name" value="DUF6090"/>
    <property type="match status" value="1"/>
</dbReference>
<organism evidence="2 3">
    <name type="scientific">Gaetbulibacter aestuarii</name>
    <dbReference type="NCBI Taxonomy" id="1502358"/>
    <lineage>
        <taxon>Bacteria</taxon>
        <taxon>Pseudomonadati</taxon>
        <taxon>Bacteroidota</taxon>
        <taxon>Flavobacteriia</taxon>
        <taxon>Flavobacteriales</taxon>
        <taxon>Flavobacteriaceae</taxon>
        <taxon>Gaetbulibacter</taxon>
    </lineage>
</organism>
<evidence type="ECO:0000313" key="2">
    <source>
        <dbReference type="EMBL" id="MFH6770432.1"/>
    </source>
</evidence>
<keyword evidence="1" id="KW-0472">Membrane</keyword>
<dbReference type="EMBL" id="JBAWKB010000001">
    <property type="protein sequence ID" value="MFH6770432.1"/>
    <property type="molecule type" value="Genomic_DNA"/>
</dbReference>